<dbReference type="RefSeq" id="XP_001707144.1">
    <property type="nucleotide sequence ID" value="XM_001707092.1"/>
</dbReference>
<dbReference type="PANTHER" id="PTHR24184">
    <property type="entry name" value="SI:CH211-189E2.2"/>
    <property type="match status" value="1"/>
</dbReference>
<dbReference type="SMART" id="SM00248">
    <property type="entry name" value="ANK"/>
    <property type="match status" value="4"/>
</dbReference>
<evidence type="ECO:0000256" key="1">
    <source>
        <dbReference type="SAM" id="MobiDB-lite"/>
    </source>
</evidence>
<dbReference type="InterPro" id="IPR011009">
    <property type="entry name" value="Kinase-like_dom_sf"/>
</dbReference>
<dbReference type="EMBL" id="AACB03000004">
    <property type="protein sequence ID" value="KAE8302209.1"/>
    <property type="molecule type" value="Genomic_DNA"/>
</dbReference>
<feature type="compositionally biased region" description="Polar residues" evidence="1">
    <location>
        <begin position="352"/>
        <end position="362"/>
    </location>
</feature>
<dbReference type="PROSITE" id="PS50011">
    <property type="entry name" value="PROTEIN_KINASE_DOM"/>
    <property type="match status" value="1"/>
</dbReference>
<dbReference type="GeneID" id="5700021"/>
<keyword evidence="3" id="KW-1185">Reference proteome</keyword>
<name>A8BG83_GIAIC</name>
<dbReference type="PANTHER" id="PTHR24184:SF11">
    <property type="entry name" value="ANKYRIN REPEAT AND SOCS BOX CONTAINING 3"/>
    <property type="match status" value="1"/>
</dbReference>
<gene>
    <name evidence="2" type="ORF">GL50803_0016889</name>
</gene>
<sequence>MSSPLDLPVNPSYRPYATADDLRDDIGESIREGGSFGGVFRLKSTRDRVVQKIVDNSTSCSTVAKDMELLLNADSHLLIKCHQIVVDSSACCVYAILDYYPKYLLDILNSRKAYGTAVDLSTFLAIAYDIAQGLAYFHTRHYTDSNRDKNNISTRTYFHGNLNSSTIMFNEDETHCVLTYPKFHVRTLKENKAASSNARYAAPEIRAGAEYSSAADMWCLGVVLYELVGGNLKLLPTSTLPFAESQDEAFLDALSVNDTFIRKVLGYLLKLNPHERITVMPLLHILELYRDNLKKVSEIKELEEAARRLEQDSLIFMMKGKRESCSGGTNAHSTLAQTDANGRARTEHDPGTLNSHHQSIEGQSEEEDGVTALMRFADSGNLWFTRLYLPMQAGKVTTAGENIKGWGLKGRTALMGAALHNRLEIVEILAPYEAGMQQSCDNATALMMAAFMGHEEVVNILVDREKCMVDDSGYTALMYAVLQKHLSIVSTLVSCEAGAQSKDGSTALMMAASINYIDAASILVSHEAGLKNDKGCTARTIARQNGFNDLEKLLAEYEGVD</sequence>
<accession>A8BG83</accession>
<protein>
    <submittedName>
        <fullName evidence="2">Kinase, NEK</fullName>
    </submittedName>
</protein>
<keyword evidence="2" id="KW-0808">Transferase</keyword>
<dbReference type="GO" id="GO:0005524">
    <property type="term" value="F:ATP binding"/>
    <property type="evidence" value="ECO:0007669"/>
    <property type="project" value="InterPro"/>
</dbReference>
<reference evidence="2 3" key="1">
    <citation type="journal article" date="2007" name="Science">
        <title>Genomic minimalism in the early diverging intestinal parasite Giardia lamblia.</title>
        <authorList>
            <person name="Morrison H.G."/>
            <person name="McArthur A.G."/>
            <person name="Gillin F.D."/>
            <person name="Aley S.B."/>
            <person name="Adam R.D."/>
            <person name="Olsen G.J."/>
            <person name="Best A.A."/>
            <person name="Cande W.Z."/>
            <person name="Chen F."/>
            <person name="Cipriano M.J."/>
            <person name="Davids B.J."/>
            <person name="Dawson S.C."/>
            <person name="Elmendorf H.G."/>
            <person name="Hehl A.B."/>
            <person name="Holder M.E."/>
            <person name="Huse S.M."/>
            <person name="Kim U.U."/>
            <person name="Lasek-Nesselquist E."/>
            <person name="Manning G."/>
            <person name="Nigam A."/>
            <person name="Nixon J.E."/>
            <person name="Palm D."/>
            <person name="Passamaneck N.E."/>
            <person name="Prabhu A."/>
            <person name="Reich C.I."/>
            <person name="Reiner D.S."/>
            <person name="Samuelson J."/>
            <person name="Svard S.G."/>
            <person name="Sogin M.L."/>
        </authorList>
    </citation>
    <scope>NUCLEOTIDE SEQUENCE [LARGE SCALE GENOMIC DNA]</scope>
    <source>
        <strain evidence="2 3">WB C6</strain>
    </source>
</reference>
<dbReference type="Pfam" id="PF00069">
    <property type="entry name" value="Pkinase"/>
    <property type="match status" value="1"/>
</dbReference>
<organism evidence="2 3">
    <name type="scientific">Giardia intestinalis (strain ATCC 50803 / WB clone C6)</name>
    <name type="common">Giardia lamblia</name>
    <dbReference type="NCBI Taxonomy" id="184922"/>
    <lineage>
        <taxon>Eukaryota</taxon>
        <taxon>Metamonada</taxon>
        <taxon>Diplomonadida</taxon>
        <taxon>Hexamitidae</taxon>
        <taxon>Giardiinae</taxon>
        <taxon>Giardia</taxon>
    </lineage>
</organism>
<evidence type="ECO:0000313" key="2">
    <source>
        <dbReference type="EMBL" id="KAE8302209.1"/>
    </source>
</evidence>
<dbReference type="HOGENOM" id="CLU_486130_0_0_1"/>
<proteinExistence type="predicted"/>
<dbReference type="InterPro" id="IPR002110">
    <property type="entry name" value="Ankyrin_rpt"/>
</dbReference>
<dbReference type="AlphaFoldDB" id="A8BG83"/>
<dbReference type="OMA" id="YEAGMQQ"/>
<dbReference type="Proteomes" id="UP000001548">
    <property type="component" value="Unassembled WGS sequence"/>
</dbReference>
<dbReference type="VEuPathDB" id="GiardiaDB:GL50803_16889"/>
<keyword evidence="2" id="KW-0418">Kinase</keyword>
<dbReference type="GO" id="GO:0004674">
    <property type="term" value="F:protein serine/threonine kinase activity"/>
    <property type="evidence" value="ECO:0000318"/>
    <property type="project" value="GO_Central"/>
</dbReference>
<evidence type="ECO:0000313" key="3">
    <source>
        <dbReference type="Proteomes" id="UP000001548"/>
    </source>
</evidence>
<dbReference type="InterPro" id="IPR036770">
    <property type="entry name" value="Ankyrin_rpt-contain_sf"/>
</dbReference>
<dbReference type="SUPFAM" id="SSF56112">
    <property type="entry name" value="Protein kinase-like (PK-like)"/>
    <property type="match status" value="1"/>
</dbReference>
<dbReference type="SUPFAM" id="SSF48403">
    <property type="entry name" value="Ankyrin repeat"/>
    <property type="match status" value="1"/>
</dbReference>
<feature type="region of interest" description="Disordered" evidence="1">
    <location>
        <begin position="339"/>
        <end position="367"/>
    </location>
</feature>
<dbReference type="KEGG" id="gla:GL50803_0016889"/>
<dbReference type="InterPro" id="IPR000719">
    <property type="entry name" value="Prot_kinase_dom"/>
</dbReference>
<comment type="caution">
    <text evidence="2">The sequence shown here is derived from an EMBL/GenBank/DDBJ whole genome shotgun (WGS) entry which is preliminary data.</text>
</comment>
<dbReference type="Pfam" id="PF12796">
    <property type="entry name" value="Ank_2"/>
    <property type="match status" value="1"/>
</dbReference>
<dbReference type="Gene3D" id="1.10.510.10">
    <property type="entry name" value="Transferase(Phosphotransferase) domain 1"/>
    <property type="match status" value="1"/>
</dbReference>
<dbReference type="Gene3D" id="1.25.40.20">
    <property type="entry name" value="Ankyrin repeat-containing domain"/>
    <property type="match status" value="2"/>
</dbReference>